<evidence type="ECO:0000313" key="9">
    <source>
        <dbReference type="Ensembl" id="ENSTRUP00000058202.1"/>
    </source>
</evidence>
<dbReference type="GO" id="GO:0080025">
    <property type="term" value="F:phosphatidylinositol-3,5-bisphosphate binding"/>
    <property type="evidence" value="ECO:0007669"/>
    <property type="project" value="TreeGrafter"/>
</dbReference>
<evidence type="ECO:0000313" key="10">
    <source>
        <dbReference type="Proteomes" id="UP000005226"/>
    </source>
</evidence>
<evidence type="ECO:0000256" key="6">
    <source>
        <dbReference type="ARBA" id="ARBA00023203"/>
    </source>
</evidence>
<reference evidence="9" key="2">
    <citation type="submission" date="2025-08" db="UniProtKB">
        <authorList>
            <consortium name="Ensembl"/>
        </authorList>
    </citation>
    <scope>IDENTIFICATION</scope>
</reference>
<feature type="domain" description="ENTH" evidence="8">
    <location>
        <begin position="4"/>
        <end position="138"/>
    </location>
</feature>
<dbReference type="Gene3D" id="1.20.5.1700">
    <property type="match status" value="1"/>
</dbReference>
<evidence type="ECO:0000259" key="8">
    <source>
        <dbReference type="PROSITE" id="PS50942"/>
    </source>
</evidence>
<evidence type="ECO:0000256" key="7">
    <source>
        <dbReference type="SAM" id="Coils"/>
    </source>
</evidence>
<keyword evidence="3" id="KW-0963">Cytoplasm</keyword>
<dbReference type="Ensembl" id="ENSTRUT00000073220.1">
    <property type="protein sequence ID" value="ENSTRUP00000058202.1"/>
    <property type="gene ID" value="ENSTRUG00000005542.3"/>
</dbReference>
<dbReference type="GO" id="GO:0035615">
    <property type="term" value="F:clathrin adaptor activity"/>
    <property type="evidence" value="ECO:0007669"/>
    <property type="project" value="TreeGrafter"/>
</dbReference>
<name>A0A674MB88_TAKRU</name>
<dbReference type="PANTHER" id="PTHR10407">
    <property type="entry name" value="HUNTINGTIN INTERACTING PROTEIN 1"/>
    <property type="match status" value="1"/>
</dbReference>
<protein>
    <submittedName>
        <fullName evidence="9">Huntingtin interacting protein 1</fullName>
    </submittedName>
</protein>
<dbReference type="FunFam" id="1.20.5.1700:FF:000002">
    <property type="entry name" value="Huntingtin interacting protein 1"/>
    <property type="match status" value="1"/>
</dbReference>
<keyword evidence="10" id="KW-1185">Reference proteome</keyword>
<keyword evidence="6" id="KW-0009">Actin-binding</keyword>
<dbReference type="Gene3D" id="1.25.40.90">
    <property type="match status" value="1"/>
</dbReference>
<gene>
    <name evidence="9" type="primary">hip1</name>
</gene>
<dbReference type="Proteomes" id="UP000005226">
    <property type="component" value="Chromosome 11"/>
</dbReference>
<dbReference type="GO" id="GO:0048268">
    <property type="term" value="P:clathrin coat assembly"/>
    <property type="evidence" value="ECO:0007669"/>
    <property type="project" value="TreeGrafter"/>
</dbReference>
<dbReference type="GeneTree" id="ENSGT00940000153594"/>
<comment type="similarity">
    <text evidence="2">Belongs to the SLA2 family.</text>
</comment>
<evidence type="ECO:0000256" key="1">
    <source>
        <dbReference type="ARBA" id="ARBA00004496"/>
    </source>
</evidence>
<keyword evidence="4" id="KW-0254">Endocytosis</keyword>
<dbReference type="GO" id="GO:0030864">
    <property type="term" value="C:cortical actin cytoskeleton"/>
    <property type="evidence" value="ECO:0007669"/>
    <property type="project" value="TreeGrafter"/>
</dbReference>
<dbReference type="GO" id="GO:0006897">
    <property type="term" value="P:endocytosis"/>
    <property type="evidence" value="ECO:0007669"/>
    <property type="project" value="UniProtKB-KW"/>
</dbReference>
<dbReference type="InterPro" id="IPR008942">
    <property type="entry name" value="ENTH_VHS"/>
</dbReference>
<dbReference type="GO" id="GO:0007015">
    <property type="term" value="P:actin filament organization"/>
    <property type="evidence" value="ECO:0007669"/>
    <property type="project" value="TreeGrafter"/>
</dbReference>
<feature type="coiled-coil region" evidence="7">
    <location>
        <begin position="349"/>
        <end position="453"/>
    </location>
</feature>
<evidence type="ECO:0000256" key="4">
    <source>
        <dbReference type="ARBA" id="ARBA00022583"/>
    </source>
</evidence>
<dbReference type="FunFam" id="1.25.40.90:FF:000012">
    <property type="entry name" value="Huntingtin interacting protein 1-related"/>
    <property type="match status" value="1"/>
</dbReference>
<dbReference type="GO" id="GO:0032051">
    <property type="term" value="F:clathrin light chain binding"/>
    <property type="evidence" value="ECO:0007669"/>
    <property type="project" value="TreeGrafter"/>
</dbReference>
<accession>A0A674MB88</accession>
<evidence type="ECO:0000256" key="2">
    <source>
        <dbReference type="ARBA" id="ARBA00010135"/>
    </source>
</evidence>
<dbReference type="InterPro" id="IPR013809">
    <property type="entry name" value="ENTH"/>
</dbReference>
<dbReference type="SUPFAM" id="SSF48464">
    <property type="entry name" value="ENTH/VHS domain"/>
    <property type="match status" value="1"/>
</dbReference>
<keyword evidence="5 7" id="KW-0175">Coiled coil</keyword>
<dbReference type="GO" id="GO:0051015">
    <property type="term" value="F:actin filament binding"/>
    <property type="evidence" value="ECO:0007669"/>
    <property type="project" value="TreeGrafter"/>
</dbReference>
<comment type="subcellular location">
    <subcellularLocation>
        <location evidence="1">Cytoplasm</location>
    </subcellularLocation>
</comment>
<reference evidence="9" key="3">
    <citation type="submission" date="2025-09" db="UniProtKB">
        <authorList>
            <consortium name="Ensembl"/>
        </authorList>
    </citation>
    <scope>IDENTIFICATION</scope>
</reference>
<reference evidence="9 10" key="1">
    <citation type="journal article" date="2011" name="Genome Biol. Evol.">
        <title>Integration of the genetic map and genome assembly of fugu facilitates insights into distinct features of genome evolution in teleosts and mammals.</title>
        <authorList>
            <person name="Kai W."/>
            <person name="Kikuchi K."/>
            <person name="Tohari S."/>
            <person name="Chew A.K."/>
            <person name="Tay A."/>
            <person name="Fujiwara A."/>
            <person name="Hosoya S."/>
            <person name="Suetake H."/>
            <person name="Naruse K."/>
            <person name="Brenner S."/>
            <person name="Suzuki Y."/>
            <person name="Venkatesh B."/>
        </authorList>
    </citation>
    <scope>NUCLEOTIDE SEQUENCE [LARGE SCALE GENOMIC DNA]</scope>
</reference>
<evidence type="ECO:0000256" key="3">
    <source>
        <dbReference type="ARBA" id="ARBA00022490"/>
    </source>
</evidence>
<dbReference type="PANTHER" id="PTHR10407:SF14">
    <property type="entry name" value="HUNTINGTIN-INTERACTING PROTEIN 1"/>
    <property type="match status" value="1"/>
</dbReference>
<dbReference type="PROSITE" id="PS50942">
    <property type="entry name" value="ENTH"/>
    <property type="match status" value="1"/>
</dbReference>
<sequence>MLRFLIPLSPPQVISINKAINTQEVAVKENHPSLTPSPSPCILGTHHEKGAHTFWAAVTRLPLSSNAVLCWKFCHVFHKLLRDGHPNVIKDSMRNKADLTDMSRMWGHLSEGYGKLCSIYLKLLITKMEFHIKNPRFPGNLQMSNRQLEEAGENDVNNFFQLTVEMFDYLECELNLFLSVFSSLDMSRSVSVTAAGQCRLAPLIQVILDCSHLYDYTVKLLFKLHSCLPPDTLQGHRDRFLEQFKKIKSLFYRSSNLQYFKRLIQIPQLPENPPNFLRASALSEHISPVVVIPAESSSPESEHAVETDDLVDTDVPAFQQSLETKFDDLFGTSAPTDPFNFNSQNGTRKDDKARLIDQLTREIQVLKDELESFRLESDQLRRALKGRVSELEAELAEQSHLRLQAAGESEFLKAELEDLRRVREDTEKEHRSVTEIEKKAQANEQRYTKLKEKYTELVQSHADLLRKVRKSSQGTNPSQIKPVCAQDWTELPASVCVERWLLLCLPQEKEQLMQLQELQAELASRSLELESFKGTVDSSEQVFILTSTFKPPTIPPFAPPSSHRLFSFTLLVRVSSSIPPFCSCVTRFSACVYVYNRNAIFSQHLPSVGFAANKSVSLVFLFFQFTRAVNPFFWGHLMKHNWRPA</sequence>
<dbReference type="InterPro" id="IPR030224">
    <property type="entry name" value="Sla2_fam"/>
</dbReference>
<organism evidence="9 10">
    <name type="scientific">Takifugu rubripes</name>
    <name type="common">Japanese pufferfish</name>
    <name type="synonym">Fugu rubripes</name>
    <dbReference type="NCBI Taxonomy" id="31033"/>
    <lineage>
        <taxon>Eukaryota</taxon>
        <taxon>Metazoa</taxon>
        <taxon>Chordata</taxon>
        <taxon>Craniata</taxon>
        <taxon>Vertebrata</taxon>
        <taxon>Euteleostomi</taxon>
        <taxon>Actinopterygii</taxon>
        <taxon>Neopterygii</taxon>
        <taxon>Teleostei</taxon>
        <taxon>Neoteleostei</taxon>
        <taxon>Acanthomorphata</taxon>
        <taxon>Eupercaria</taxon>
        <taxon>Tetraodontiformes</taxon>
        <taxon>Tetradontoidea</taxon>
        <taxon>Tetraodontidae</taxon>
        <taxon>Takifugu</taxon>
    </lineage>
</organism>
<dbReference type="Pfam" id="PF07651">
    <property type="entry name" value="ANTH"/>
    <property type="match status" value="1"/>
</dbReference>
<dbReference type="AlphaFoldDB" id="A0A674MB88"/>
<proteinExistence type="inferred from homology"/>
<dbReference type="GO" id="GO:0043325">
    <property type="term" value="F:phosphatidylinositol-3,4-bisphosphate binding"/>
    <property type="evidence" value="ECO:0007669"/>
    <property type="project" value="TreeGrafter"/>
</dbReference>
<dbReference type="GO" id="GO:0098793">
    <property type="term" value="C:presynapse"/>
    <property type="evidence" value="ECO:0007669"/>
    <property type="project" value="TreeGrafter"/>
</dbReference>
<evidence type="ECO:0000256" key="5">
    <source>
        <dbReference type="ARBA" id="ARBA00023054"/>
    </source>
</evidence>
<dbReference type="InterPro" id="IPR011417">
    <property type="entry name" value="ANTH_dom"/>
</dbReference>
<dbReference type="GO" id="GO:0030136">
    <property type="term" value="C:clathrin-coated vesicle"/>
    <property type="evidence" value="ECO:0007669"/>
    <property type="project" value="TreeGrafter"/>
</dbReference>
<dbReference type="SMART" id="SM00273">
    <property type="entry name" value="ENTH"/>
    <property type="match status" value="1"/>
</dbReference>